<dbReference type="AlphaFoldDB" id="A0A4Z2HQA9"/>
<gene>
    <name evidence="1" type="ORF">EYF80_021964</name>
</gene>
<protein>
    <submittedName>
        <fullName evidence="1">Uncharacterized protein</fullName>
    </submittedName>
</protein>
<name>A0A4Z2HQA9_9TELE</name>
<comment type="caution">
    <text evidence="1">The sequence shown here is derived from an EMBL/GenBank/DDBJ whole genome shotgun (WGS) entry which is preliminary data.</text>
</comment>
<dbReference type="EMBL" id="SRLO01000198">
    <property type="protein sequence ID" value="TNN67810.1"/>
    <property type="molecule type" value="Genomic_DNA"/>
</dbReference>
<organism evidence="1 2">
    <name type="scientific">Liparis tanakae</name>
    <name type="common">Tanaka's snailfish</name>
    <dbReference type="NCBI Taxonomy" id="230148"/>
    <lineage>
        <taxon>Eukaryota</taxon>
        <taxon>Metazoa</taxon>
        <taxon>Chordata</taxon>
        <taxon>Craniata</taxon>
        <taxon>Vertebrata</taxon>
        <taxon>Euteleostomi</taxon>
        <taxon>Actinopterygii</taxon>
        <taxon>Neopterygii</taxon>
        <taxon>Teleostei</taxon>
        <taxon>Neoteleostei</taxon>
        <taxon>Acanthomorphata</taxon>
        <taxon>Eupercaria</taxon>
        <taxon>Perciformes</taxon>
        <taxon>Cottioidei</taxon>
        <taxon>Cottales</taxon>
        <taxon>Liparidae</taxon>
        <taxon>Liparis</taxon>
    </lineage>
</organism>
<evidence type="ECO:0000313" key="1">
    <source>
        <dbReference type="EMBL" id="TNN67810.1"/>
    </source>
</evidence>
<accession>A0A4Z2HQA9</accession>
<proteinExistence type="predicted"/>
<dbReference type="Proteomes" id="UP000314294">
    <property type="component" value="Unassembled WGS sequence"/>
</dbReference>
<reference evidence="1 2" key="1">
    <citation type="submission" date="2019-03" db="EMBL/GenBank/DDBJ databases">
        <title>First draft genome of Liparis tanakae, snailfish: a comprehensive survey of snailfish specific genes.</title>
        <authorList>
            <person name="Kim W."/>
            <person name="Song I."/>
            <person name="Jeong J.-H."/>
            <person name="Kim D."/>
            <person name="Kim S."/>
            <person name="Ryu S."/>
            <person name="Song J.Y."/>
            <person name="Lee S.K."/>
        </authorList>
    </citation>
    <scope>NUCLEOTIDE SEQUENCE [LARGE SCALE GENOMIC DNA]</scope>
    <source>
        <tissue evidence="1">Muscle</tissue>
    </source>
</reference>
<sequence length="90" mass="9666">MAEPALLSLASRAVTSSGLDGRQPQGSFGAFCNTMLEANMSVLRTGHTRLLRTACEVGRQHNACHQREEGQQCEQQAGLHRDASCPPACL</sequence>
<evidence type="ECO:0000313" key="2">
    <source>
        <dbReference type="Proteomes" id="UP000314294"/>
    </source>
</evidence>
<keyword evidence="2" id="KW-1185">Reference proteome</keyword>